<dbReference type="Pfam" id="PF08216">
    <property type="entry name" value="CTNNBL"/>
    <property type="match status" value="1"/>
</dbReference>
<dbReference type="Proteomes" id="UP001632037">
    <property type="component" value="Unassembled WGS sequence"/>
</dbReference>
<keyword evidence="2" id="KW-0597">Phosphoprotein</keyword>
<comment type="subcellular location">
    <subcellularLocation>
        <location evidence="1">Nucleus</location>
    </subcellularLocation>
</comment>
<keyword evidence="9" id="KW-1185">Reference proteome</keyword>
<feature type="compositionally biased region" description="Basic and acidic residues" evidence="6">
    <location>
        <begin position="125"/>
        <end position="146"/>
    </location>
</feature>
<feature type="domain" description="Beta-catenin-like protein 1 N-terminal" evidence="7">
    <location>
        <begin position="34"/>
        <end position="110"/>
    </location>
</feature>
<accession>A0ABD3G2R4</accession>
<proteinExistence type="predicted"/>
<evidence type="ECO:0000313" key="9">
    <source>
        <dbReference type="Proteomes" id="UP001632037"/>
    </source>
</evidence>
<dbReference type="GO" id="GO:0005634">
    <property type="term" value="C:nucleus"/>
    <property type="evidence" value="ECO:0007669"/>
    <property type="project" value="UniProtKB-SubCell"/>
</dbReference>
<dbReference type="PANTHER" id="PTHR14978:SF0">
    <property type="entry name" value="BETA-CATENIN-LIKE PROTEIN 1"/>
    <property type="match status" value="1"/>
</dbReference>
<keyword evidence="3" id="KW-0677">Repeat</keyword>
<dbReference type="PANTHER" id="PTHR14978">
    <property type="entry name" value="BETA-CATENIN-LIKE PROTEIN 1 NUCLEAR ASSOCIATED PROTEIN"/>
    <property type="match status" value="1"/>
</dbReference>
<feature type="region of interest" description="Disordered" evidence="6">
    <location>
        <begin position="125"/>
        <end position="179"/>
    </location>
</feature>
<evidence type="ECO:0000256" key="1">
    <source>
        <dbReference type="ARBA" id="ARBA00004123"/>
    </source>
</evidence>
<comment type="caution">
    <text evidence="8">The sequence shown here is derived from an EMBL/GenBank/DDBJ whole genome shotgun (WGS) entry which is preliminary data.</text>
</comment>
<dbReference type="InterPro" id="IPR011989">
    <property type="entry name" value="ARM-like"/>
</dbReference>
<evidence type="ECO:0000256" key="6">
    <source>
        <dbReference type="SAM" id="MobiDB-lite"/>
    </source>
</evidence>
<name>A0ABD3G2R4_9STRA</name>
<protein>
    <recommendedName>
        <fullName evidence="7">Beta-catenin-like protein 1 N-terminal domain-containing protein</fullName>
    </recommendedName>
</protein>
<dbReference type="Gene3D" id="1.25.10.10">
    <property type="entry name" value="Leucine-rich Repeat Variant"/>
    <property type="match status" value="1"/>
</dbReference>
<organism evidence="8 9">
    <name type="scientific">Phytophthora oleae</name>
    <dbReference type="NCBI Taxonomy" id="2107226"/>
    <lineage>
        <taxon>Eukaryota</taxon>
        <taxon>Sar</taxon>
        <taxon>Stramenopiles</taxon>
        <taxon>Oomycota</taxon>
        <taxon>Peronosporomycetes</taxon>
        <taxon>Peronosporales</taxon>
        <taxon>Peronosporaceae</taxon>
        <taxon>Phytophthora</taxon>
    </lineage>
</organism>
<keyword evidence="5" id="KW-0539">Nucleus</keyword>
<evidence type="ECO:0000256" key="5">
    <source>
        <dbReference type="ARBA" id="ARBA00023242"/>
    </source>
</evidence>
<evidence type="ECO:0000256" key="3">
    <source>
        <dbReference type="ARBA" id="ARBA00022737"/>
    </source>
</evidence>
<evidence type="ECO:0000313" key="8">
    <source>
        <dbReference type="EMBL" id="KAL3672764.1"/>
    </source>
</evidence>
<feature type="compositionally biased region" description="Acidic residues" evidence="6">
    <location>
        <begin position="157"/>
        <end position="169"/>
    </location>
</feature>
<gene>
    <name evidence="8" type="ORF">V7S43_002056</name>
</gene>
<evidence type="ECO:0000256" key="2">
    <source>
        <dbReference type="ARBA" id="ARBA00022553"/>
    </source>
</evidence>
<keyword evidence="4" id="KW-0175">Coiled coil</keyword>
<dbReference type="EMBL" id="JBIMZQ010000003">
    <property type="protein sequence ID" value="KAL3672764.1"/>
    <property type="molecule type" value="Genomic_DNA"/>
</dbReference>
<evidence type="ECO:0000256" key="4">
    <source>
        <dbReference type="ARBA" id="ARBA00023054"/>
    </source>
</evidence>
<sequence length="179" mass="20417">MKSERIEEENAVSLGALGYVKRCQGEDRSTCDLFAKYNERVERNQNDEDVEEEDTESRNLRHLDAGLFVLERIAFVVAHLCHFTKKLRAYVMIKFHERSIGSERLTTILREQLDLLVADDAVKEESEEANAKDSKDVVNEETKEAQKNQLRALLDTLEGEEAEDEEVENAEAASGAEQK</sequence>
<evidence type="ECO:0000259" key="7">
    <source>
        <dbReference type="Pfam" id="PF08216"/>
    </source>
</evidence>
<reference evidence="8 9" key="1">
    <citation type="submission" date="2024-09" db="EMBL/GenBank/DDBJ databases">
        <title>Genome sequencing and assembly of Phytophthora oleae, isolate VK10A, causative agent of rot of olive drupes.</title>
        <authorList>
            <person name="Conti Taguali S."/>
            <person name="Riolo M."/>
            <person name="La Spada F."/>
            <person name="Cacciola S.O."/>
            <person name="Dionisio G."/>
        </authorList>
    </citation>
    <scope>NUCLEOTIDE SEQUENCE [LARGE SCALE GENOMIC DNA]</scope>
    <source>
        <strain evidence="8 9">VK10A</strain>
    </source>
</reference>
<dbReference type="AlphaFoldDB" id="A0ABD3G2R4"/>
<dbReference type="InterPro" id="IPR039678">
    <property type="entry name" value="CTNNBL1"/>
</dbReference>
<dbReference type="InterPro" id="IPR013180">
    <property type="entry name" value="CTNNBL1_N"/>
</dbReference>